<dbReference type="GO" id="GO:0035556">
    <property type="term" value="P:intracellular signal transduction"/>
    <property type="evidence" value="ECO:0007669"/>
    <property type="project" value="InterPro"/>
</dbReference>
<dbReference type="NCBIfam" id="TIGR00229">
    <property type="entry name" value="sensory_box"/>
    <property type="match status" value="1"/>
</dbReference>
<proteinExistence type="inferred from homology"/>
<dbReference type="Gene3D" id="3.30.450.20">
    <property type="entry name" value="PAS domain"/>
    <property type="match status" value="1"/>
</dbReference>
<dbReference type="PANTHER" id="PTHR43081:SF1">
    <property type="entry name" value="ADENYLATE CYCLASE, TERMINAL-DIFFERENTIATION SPECIFIC"/>
    <property type="match status" value="1"/>
</dbReference>
<evidence type="ECO:0000259" key="4">
    <source>
        <dbReference type="PROSITE" id="PS50113"/>
    </source>
</evidence>
<evidence type="ECO:0000259" key="5">
    <source>
        <dbReference type="PROSITE" id="PS50125"/>
    </source>
</evidence>
<dbReference type="InterPro" id="IPR035965">
    <property type="entry name" value="PAS-like_dom_sf"/>
</dbReference>
<dbReference type="GO" id="GO:0004016">
    <property type="term" value="F:adenylate cyclase activity"/>
    <property type="evidence" value="ECO:0007669"/>
    <property type="project" value="UniProtKB-ARBA"/>
</dbReference>
<evidence type="ECO:0008006" key="8">
    <source>
        <dbReference type="Google" id="ProtNLM"/>
    </source>
</evidence>
<dbReference type="InterPro" id="IPR050697">
    <property type="entry name" value="Adenylyl/Guanylyl_Cyclase_3/4"/>
</dbReference>
<evidence type="ECO:0000313" key="6">
    <source>
        <dbReference type="EMBL" id="PJF37191.1"/>
    </source>
</evidence>
<dbReference type="InterPro" id="IPR000700">
    <property type="entry name" value="PAS-assoc_C"/>
</dbReference>
<feature type="domain" description="Guanylate cyclase" evidence="5">
    <location>
        <begin position="401"/>
        <end position="533"/>
    </location>
</feature>
<dbReference type="CDD" id="cd00130">
    <property type="entry name" value="PAS"/>
    <property type="match status" value="1"/>
</dbReference>
<gene>
    <name evidence="6" type="ORF">CUN49_01645</name>
</gene>
<feature type="domain" description="PAS" evidence="3">
    <location>
        <begin position="251"/>
        <end position="325"/>
    </location>
</feature>
<dbReference type="SMART" id="SM00091">
    <property type="entry name" value="PAS"/>
    <property type="match status" value="1"/>
</dbReference>
<dbReference type="Pfam" id="PF13426">
    <property type="entry name" value="PAS_9"/>
    <property type="match status" value="1"/>
</dbReference>
<feature type="domain" description="PAC" evidence="4">
    <location>
        <begin position="320"/>
        <end position="372"/>
    </location>
</feature>
<dbReference type="SUPFAM" id="SSF55073">
    <property type="entry name" value="Nucleotide cyclase"/>
    <property type="match status" value="1"/>
</dbReference>
<dbReference type="Gene3D" id="3.30.450.40">
    <property type="match status" value="1"/>
</dbReference>
<dbReference type="PROSITE" id="PS50125">
    <property type="entry name" value="GUANYLATE_CYCLASE_2"/>
    <property type="match status" value="1"/>
</dbReference>
<dbReference type="InterPro" id="IPR029016">
    <property type="entry name" value="GAF-like_dom_sf"/>
</dbReference>
<dbReference type="Gene3D" id="3.30.70.1230">
    <property type="entry name" value="Nucleotide cyclase"/>
    <property type="match status" value="1"/>
</dbReference>
<dbReference type="EMBL" id="PGTM01000011">
    <property type="protein sequence ID" value="PJF37191.1"/>
    <property type="molecule type" value="Genomic_DNA"/>
</dbReference>
<evidence type="ECO:0000256" key="1">
    <source>
        <dbReference type="ARBA" id="ARBA00005381"/>
    </source>
</evidence>
<dbReference type="SUPFAM" id="SSF55781">
    <property type="entry name" value="GAF domain-like"/>
    <property type="match status" value="1"/>
</dbReference>
<dbReference type="Pfam" id="PF13185">
    <property type="entry name" value="GAF_2"/>
    <property type="match status" value="1"/>
</dbReference>
<dbReference type="AlphaFoldDB" id="A0A2M8PI45"/>
<reference evidence="6 7" key="1">
    <citation type="submission" date="2017-11" db="EMBL/GenBank/DDBJ databases">
        <title>Evolution of Phototrophy in the Chloroflexi Phylum Driven by Horizontal Gene Transfer.</title>
        <authorList>
            <person name="Ward L.M."/>
            <person name="Hemp J."/>
            <person name="Shih P.M."/>
            <person name="Mcglynn S.E."/>
            <person name="Fischer W."/>
        </authorList>
    </citation>
    <scope>NUCLEOTIDE SEQUENCE [LARGE SCALE GENOMIC DNA]</scope>
    <source>
        <strain evidence="6">JP3_13</strain>
    </source>
</reference>
<feature type="coiled-coil region" evidence="2">
    <location>
        <begin position="52"/>
        <end position="82"/>
    </location>
</feature>
<dbReference type="GO" id="GO:0009190">
    <property type="term" value="P:cyclic nucleotide biosynthetic process"/>
    <property type="evidence" value="ECO:0007669"/>
    <property type="project" value="InterPro"/>
</dbReference>
<dbReference type="SMART" id="SM00065">
    <property type="entry name" value="GAF"/>
    <property type="match status" value="1"/>
</dbReference>
<dbReference type="Pfam" id="PF00211">
    <property type="entry name" value="Guanylate_cyc"/>
    <property type="match status" value="1"/>
</dbReference>
<keyword evidence="2" id="KW-0175">Coiled coil</keyword>
<dbReference type="InterPro" id="IPR000014">
    <property type="entry name" value="PAS"/>
</dbReference>
<accession>A0A2M8PI45</accession>
<dbReference type="InterPro" id="IPR003018">
    <property type="entry name" value="GAF"/>
</dbReference>
<dbReference type="SMART" id="SM00044">
    <property type="entry name" value="CYCc"/>
    <property type="match status" value="1"/>
</dbReference>
<protein>
    <recommendedName>
        <fullName evidence="8">Adenylate/guanylate cyclase domain-containing protein</fullName>
    </recommendedName>
</protein>
<name>A0A2M8PI45_9CHLR</name>
<dbReference type="Proteomes" id="UP000229681">
    <property type="component" value="Unassembled WGS sequence"/>
</dbReference>
<organism evidence="6 7">
    <name type="scientific">Candidatus Thermofonsia Clade 1 bacterium</name>
    <dbReference type="NCBI Taxonomy" id="2364210"/>
    <lineage>
        <taxon>Bacteria</taxon>
        <taxon>Bacillati</taxon>
        <taxon>Chloroflexota</taxon>
        <taxon>Candidatus Thermofontia</taxon>
        <taxon>Candidatus Thermofonsia Clade 1</taxon>
    </lineage>
</organism>
<dbReference type="CDD" id="cd07302">
    <property type="entry name" value="CHD"/>
    <property type="match status" value="1"/>
</dbReference>
<dbReference type="PROSITE" id="PS50112">
    <property type="entry name" value="PAS"/>
    <property type="match status" value="1"/>
</dbReference>
<evidence type="ECO:0000313" key="7">
    <source>
        <dbReference type="Proteomes" id="UP000229681"/>
    </source>
</evidence>
<evidence type="ECO:0000256" key="2">
    <source>
        <dbReference type="SAM" id="Coils"/>
    </source>
</evidence>
<dbReference type="InterPro" id="IPR029787">
    <property type="entry name" value="Nucleotide_cyclase"/>
</dbReference>
<dbReference type="PANTHER" id="PTHR43081">
    <property type="entry name" value="ADENYLATE CYCLASE, TERMINAL-DIFFERENTIATION SPECIFIC-RELATED"/>
    <property type="match status" value="1"/>
</dbReference>
<dbReference type="PROSITE" id="PS50113">
    <property type="entry name" value="PAC"/>
    <property type="match status" value="1"/>
</dbReference>
<dbReference type="InterPro" id="IPR001054">
    <property type="entry name" value="A/G_cyclase"/>
</dbReference>
<sequence length="589" mass="65731">MRSMAEITSTVRTAETAELQRLIRVVDALEGQFRQQRAILQRRGMSLPPGTLNHFQRLRAELESALNEHERVTREIDRLRALGRTAELINSTLDLNDVLNEVMDTVIKLTRAERGYLMLRDPETGELEFKVARNIEHRTLLENEFIISRTIVADVARTGVPIVTTDAGSDARFDSQQSIIRHGLRSILCVPLLLKETVTGVIYADNRIKSGIFADQELQLLQNFANQAAVAIENARLYENLQASLANITAMRNLLSNVFDSIASGVITTDAEGRITTMNPAACRTLNLRAADCLGKPLWQVWELIPPETLQAVREEGILEAAEVDCEVPGRGRLNLSVSLSPLRNADADIEGVAIVVDDLTEQKQRERQLETVRKYLTPAMVDNIRSIEALGLSGERRLITALFVDVRDFKRHPLRLAPQELMAYLNRYLTVAADAITQQNGVIDKYMANEILGLFNTQLNPSEDHALRAVLAALEMAEGFCALYRHLGEPAGARYFRIGINSGVATLGNVGSATRREFTAVGDSVNAAHRLLENAQDGEIVLSEATYCACADVLQRIPGLTLRCEEEISVKNRREPIHIYRFYRKDTL</sequence>
<evidence type="ECO:0000259" key="3">
    <source>
        <dbReference type="PROSITE" id="PS50112"/>
    </source>
</evidence>
<comment type="caution">
    <text evidence="6">The sequence shown here is derived from an EMBL/GenBank/DDBJ whole genome shotgun (WGS) entry which is preliminary data.</text>
</comment>
<comment type="similarity">
    <text evidence="1">Belongs to the adenylyl cyclase class-3 family.</text>
</comment>
<dbReference type="SUPFAM" id="SSF55785">
    <property type="entry name" value="PYP-like sensor domain (PAS domain)"/>
    <property type="match status" value="1"/>
</dbReference>